<dbReference type="PANTHER" id="PTHR43667:SF1">
    <property type="entry name" value="CYCLOPROPANE-FATTY-ACYL-PHOSPHOLIPID SYNTHASE"/>
    <property type="match status" value="1"/>
</dbReference>
<keyword evidence="3 7" id="KW-0808">Transferase</keyword>
<evidence type="ECO:0000256" key="2">
    <source>
        <dbReference type="ARBA" id="ARBA00022603"/>
    </source>
</evidence>
<evidence type="ECO:0000256" key="1">
    <source>
        <dbReference type="ARBA" id="ARBA00010815"/>
    </source>
</evidence>
<feature type="active site" evidence="6">
    <location>
        <position position="360"/>
    </location>
</feature>
<dbReference type="EMBL" id="JAHHGM010000018">
    <property type="protein sequence ID" value="MBT2990529.1"/>
    <property type="molecule type" value="Genomic_DNA"/>
</dbReference>
<dbReference type="NCBIfam" id="NF008686">
    <property type="entry name" value="PRK11705.1"/>
    <property type="match status" value="1"/>
</dbReference>
<dbReference type="InterPro" id="IPR003333">
    <property type="entry name" value="CMAS"/>
</dbReference>
<dbReference type="AlphaFoldDB" id="A0A944QVZ8"/>
<dbReference type="GO" id="GO:0008825">
    <property type="term" value="F:cyclopropane-fatty-acyl-phospholipid synthase activity"/>
    <property type="evidence" value="ECO:0007669"/>
    <property type="project" value="UniProtKB-EC"/>
</dbReference>
<dbReference type="SUPFAM" id="SSF53335">
    <property type="entry name" value="S-adenosyl-L-methionine-dependent methyltransferases"/>
    <property type="match status" value="1"/>
</dbReference>
<dbReference type="Gene3D" id="3.40.50.150">
    <property type="entry name" value="Vaccinia Virus protein VP39"/>
    <property type="match status" value="1"/>
</dbReference>
<protein>
    <submittedName>
        <fullName evidence="7">Cyclopropane fatty acyl phospholipid synthase</fullName>
        <ecNumber evidence="7">2.1.1.79</ecNumber>
    </submittedName>
</protein>
<dbReference type="InterPro" id="IPR050723">
    <property type="entry name" value="CFA/CMAS"/>
</dbReference>
<dbReference type="InterPro" id="IPR029063">
    <property type="entry name" value="SAM-dependent_MTases_sf"/>
</dbReference>
<evidence type="ECO:0000256" key="5">
    <source>
        <dbReference type="ARBA" id="ARBA00023098"/>
    </source>
</evidence>
<evidence type="ECO:0000256" key="3">
    <source>
        <dbReference type="ARBA" id="ARBA00022679"/>
    </source>
</evidence>
<evidence type="ECO:0000313" key="7">
    <source>
        <dbReference type="EMBL" id="MBT2990529.1"/>
    </source>
</evidence>
<reference evidence="7 8" key="1">
    <citation type="submission" date="2021-05" db="EMBL/GenBank/DDBJ databases">
        <title>Genetic and Functional Diversity in Clade A Lucinid endosymbionts from the Bahamas.</title>
        <authorList>
            <person name="Giani N.M."/>
            <person name="Engel A.S."/>
            <person name="Campbell B.J."/>
        </authorList>
    </citation>
    <scope>NUCLEOTIDE SEQUENCE [LARGE SCALE GENOMIC DNA]</scope>
    <source>
        <strain evidence="7">LUC16012Gg_MoonRockCtena</strain>
    </source>
</reference>
<dbReference type="PIRSF" id="PIRSF003085">
    <property type="entry name" value="CMAS"/>
    <property type="match status" value="1"/>
</dbReference>
<dbReference type="CDD" id="cd02440">
    <property type="entry name" value="AdoMet_MTases"/>
    <property type="match status" value="1"/>
</dbReference>
<dbReference type="EC" id="2.1.1.79" evidence="7"/>
<comment type="caution">
    <text evidence="7">The sequence shown here is derived from an EMBL/GenBank/DDBJ whole genome shotgun (WGS) entry which is preliminary data.</text>
</comment>
<dbReference type="Proteomes" id="UP000770889">
    <property type="component" value="Unassembled WGS sequence"/>
</dbReference>
<accession>A0A944QVZ8</accession>
<gene>
    <name evidence="7" type="primary">cfa</name>
    <name evidence="7" type="ORF">KME65_16355</name>
</gene>
<dbReference type="GO" id="GO:0008610">
    <property type="term" value="P:lipid biosynthetic process"/>
    <property type="evidence" value="ECO:0007669"/>
    <property type="project" value="InterPro"/>
</dbReference>
<dbReference type="Pfam" id="PF02353">
    <property type="entry name" value="CMAS"/>
    <property type="match status" value="1"/>
</dbReference>
<organism evidence="7 8">
    <name type="scientific">Candidatus Thiodiazotropha taylori</name>
    <dbReference type="NCBI Taxonomy" id="2792791"/>
    <lineage>
        <taxon>Bacteria</taxon>
        <taxon>Pseudomonadati</taxon>
        <taxon>Pseudomonadota</taxon>
        <taxon>Gammaproteobacteria</taxon>
        <taxon>Chromatiales</taxon>
        <taxon>Sedimenticolaceae</taxon>
        <taxon>Candidatus Thiodiazotropha</taxon>
    </lineage>
</organism>
<keyword evidence="4" id="KW-0949">S-adenosyl-L-methionine</keyword>
<evidence type="ECO:0000313" key="8">
    <source>
        <dbReference type="Proteomes" id="UP000770889"/>
    </source>
</evidence>
<evidence type="ECO:0000256" key="6">
    <source>
        <dbReference type="PIRSR" id="PIRSR003085-1"/>
    </source>
</evidence>
<dbReference type="PANTHER" id="PTHR43667">
    <property type="entry name" value="CYCLOPROPANE-FATTY-ACYL-PHOSPHOLIPID SYNTHASE"/>
    <property type="match status" value="1"/>
</dbReference>
<dbReference type="GO" id="GO:0032259">
    <property type="term" value="P:methylation"/>
    <property type="evidence" value="ECO:0007669"/>
    <property type="project" value="UniProtKB-KW"/>
</dbReference>
<name>A0A944QVZ8_9GAMM</name>
<sequence>MSFVNINHGLHNEPRGESAPPRILVDLLEKADVRFNGNRPWDIQVYDKALYKCILTQGSLGFGEAYMQGYWECHALDQLFTRLMAVEIDEQIAGWFKLRMLIEWIRRYLFNPQSIKRAFQVGERHYDIGNDVFAAMLDSSMSYSCGCWESADNLEQAQRDKLDLICRKLQLQVGERLLDIGCGWGGLMQYAAENYGVSAVGVTVSKAQQRLARERCKNLPVMVELKDYRRMTGSFDKVVSVGMFEHVGDKNYRTYFNKVKRLLVDNGLFLLQTIGQQKTVKSLDPWMDKYIFPNGKLPSAREIARSIEAIFLIEDWHNFGVDYDRTLMAWWQNFDRAWPELQKRYDERFYRMWKYYLHSCAGLFRSRQGQLWQLVMNKWQYEGVYRSVR</sequence>
<evidence type="ECO:0000256" key="4">
    <source>
        <dbReference type="ARBA" id="ARBA00022691"/>
    </source>
</evidence>
<comment type="similarity">
    <text evidence="1">Belongs to the CFA/CMAS family.</text>
</comment>
<keyword evidence="2 7" id="KW-0489">Methyltransferase</keyword>
<keyword evidence="5" id="KW-0443">Lipid metabolism</keyword>
<proteinExistence type="inferred from homology"/>